<feature type="compositionally biased region" description="Low complexity" evidence="10">
    <location>
        <begin position="276"/>
        <end position="291"/>
    </location>
</feature>
<feature type="zinc finger region" description="C3H1-type" evidence="9">
    <location>
        <begin position="38"/>
        <end position="65"/>
    </location>
</feature>
<reference evidence="14" key="1">
    <citation type="submission" date="2022-11" db="UniProtKB">
        <authorList>
            <consortium name="WormBaseParasite"/>
        </authorList>
    </citation>
    <scope>IDENTIFICATION</scope>
</reference>
<dbReference type="Gene3D" id="3.30.40.10">
    <property type="entry name" value="Zinc/RING finger domain, C3HC4 (zinc finger)"/>
    <property type="match status" value="1"/>
</dbReference>
<keyword evidence="3" id="KW-0808">Transferase</keyword>
<dbReference type="InterPro" id="IPR036855">
    <property type="entry name" value="Znf_CCCH_sf"/>
</dbReference>
<dbReference type="PROSITE" id="PS50103">
    <property type="entry name" value="ZF_C3H1"/>
    <property type="match status" value="2"/>
</dbReference>
<evidence type="ECO:0000256" key="6">
    <source>
        <dbReference type="ARBA" id="ARBA00022771"/>
    </source>
</evidence>
<dbReference type="Pfam" id="PF00097">
    <property type="entry name" value="zf-C3HC4"/>
    <property type="match status" value="1"/>
</dbReference>
<dbReference type="PANTHER" id="PTHR11224:SF10">
    <property type="entry name" value="IP09428P-RELATED"/>
    <property type="match status" value="1"/>
</dbReference>
<keyword evidence="8 9" id="KW-0862">Zinc</keyword>
<dbReference type="PANTHER" id="PTHR11224">
    <property type="entry name" value="MAKORIN-RELATED"/>
    <property type="match status" value="1"/>
</dbReference>
<name>A0A915JG30_ROMCU</name>
<dbReference type="GO" id="GO:0008270">
    <property type="term" value="F:zinc ion binding"/>
    <property type="evidence" value="ECO:0007669"/>
    <property type="project" value="UniProtKB-KW"/>
</dbReference>
<feature type="region of interest" description="Disordered" evidence="10">
    <location>
        <begin position="276"/>
        <end position="315"/>
    </location>
</feature>
<keyword evidence="13" id="KW-1185">Reference proteome</keyword>
<evidence type="ECO:0000256" key="2">
    <source>
        <dbReference type="ARBA" id="ARBA00012483"/>
    </source>
</evidence>
<dbReference type="InterPro" id="IPR018957">
    <property type="entry name" value="Znf_C3HC4_RING-type"/>
</dbReference>
<dbReference type="WBParaSite" id="nRc.2.0.1.t25189-RA">
    <property type="protein sequence ID" value="nRc.2.0.1.t25189-RA"/>
    <property type="gene ID" value="nRc.2.0.1.g25189"/>
</dbReference>
<keyword evidence="7" id="KW-0833">Ubl conjugation pathway</keyword>
<sequence>MHVNNFTEKDGIQLYSQAVTNAVTDNGIEADPKVESTSTKEILCPYNLMGHCWYGEACSFAHGQLCDLCNQPVLHPIDNEHNTKHRNECLAEHEREMESAFALAKSREKQCGICMDIVLDKNDSTKQRFGVLPNCKHCFCLDCIRQWRKAKTFENKIIRACPECRTLSDFVIPSTLWVDEDDEKRALIDAYQSAMKQKTCKYFLKSSSIRGDGDEEECPFGNKCFYKHVRSDGQVVQGDSPRTIRHRMKIRQRRRGSITDIVALWNFVSTRNFGNSSDDNGGAGAGSSSSGRGEGVTAGVESRNRPNRHSSSLGNDSSADWLWDELEYELNLLNVTSGNEDDDGADDFEDFEADYFDDSDWETSAVWE</sequence>
<dbReference type="SUPFAM" id="SSF90229">
    <property type="entry name" value="CCCH zinc finger"/>
    <property type="match status" value="1"/>
</dbReference>
<feature type="domain" description="C3H1-type" evidence="12">
    <location>
        <begin position="38"/>
        <end position="65"/>
    </location>
</feature>
<evidence type="ECO:0000256" key="4">
    <source>
        <dbReference type="ARBA" id="ARBA00022723"/>
    </source>
</evidence>
<dbReference type="InterPro" id="IPR000571">
    <property type="entry name" value="Znf_CCCH"/>
</dbReference>
<evidence type="ECO:0000313" key="13">
    <source>
        <dbReference type="Proteomes" id="UP000887565"/>
    </source>
</evidence>
<dbReference type="SUPFAM" id="SSF57850">
    <property type="entry name" value="RING/U-box"/>
    <property type="match status" value="1"/>
</dbReference>
<dbReference type="GO" id="GO:0061630">
    <property type="term" value="F:ubiquitin protein ligase activity"/>
    <property type="evidence" value="ECO:0007669"/>
    <property type="project" value="UniProtKB-EC"/>
</dbReference>
<feature type="domain" description="C3H1-type" evidence="12">
    <location>
        <begin position="194"/>
        <end position="231"/>
    </location>
</feature>
<dbReference type="EC" id="2.3.2.27" evidence="2"/>
<dbReference type="InterPro" id="IPR013083">
    <property type="entry name" value="Znf_RING/FYVE/PHD"/>
</dbReference>
<protein>
    <recommendedName>
        <fullName evidence="2">RING-type E3 ubiquitin transferase</fullName>
        <ecNumber evidence="2">2.3.2.27</ecNumber>
    </recommendedName>
</protein>
<evidence type="ECO:0000256" key="8">
    <source>
        <dbReference type="ARBA" id="ARBA00022833"/>
    </source>
</evidence>
<proteinExistence type="predicted"/>
<dbReference type="Proteomes" id="UP000887565">
    <property type="component" value="Unplaced"/>
</dbReference>
<feature type="domain" description="RING-type" evidence="11">
    <location>
        <begin position="111"/>
        <end position="165"/>
    </location>
</feature>
<dbReference type="AlphaFoldDB" id="A0A915JG30"/>
<evidence type="ECO:0000256" key="5">
    <source>
        <dbReference type="ARBA" id="ARBA00022737"/>
    </source>
</evidence>
<comment type="catalytic activity">
    <reaction evidence="1">
        <text>S-ubiquitinyl-[E2 ubiquitin-conjugating enzyme]-L-cysteine + [acceptor protein]-L-lysine = [E2 ubiquitin-conjugating enzyme]-L-cysteine + N(6)-ubiquitinyl-[acceptor protein]-L-lysine.</text>
        <dbReference type="EC" id="2.3.2.27"/>
    </reaction>
</comment>
<keyword evidence="4 9" id="KW-0479">Metal-binding</keyword>
<dbReference type="Pfam" id="PF00642">
    <property type="entry name" value="zf-CCCH"/>
    <property type="match status" value="1"/>
</dbReference>
<evidence type="ECO:0000256" key="9">
    <source>
        <dbReference type="PROSITE-ProRule" id="PRU00723"/>
    </source>
</evidence>
<dbReference type="SMART" id="SM00184">
    <property type="entry name" value="RING"/>
    <property type="match status" value="1"/>
</dbReference>
<dbReference type="Gene3D" id="4.10.1000.10">
    <property type="entry name" value="Zinc finger, CCCH-type"/>
    <property type="match status" value="1"/>
</dbReference>
<accession>A0A915JG30</accession>
<dbReference type="InterPro" id="IPR045072">
    <property type="entry name" value="MKRN-like"/>
</dbReference>
<dbReference type="InterPro" id="IPR001841">
    <property type="entry name" value="Znf_RING"/>
</dbReference>
<evidence type="ECO:0000256" key="3">
    <source>
        <dbReference type="ARBA" id="ARBA00022679"/>
    </source>
</evidence>
<dbReference type="SMART" id="SM00356">
    <property type="entry name" value="ZnF_C3H1"/>
    <property type="match status" value="2"/>
</dbReference>
<evidence type="ECO:0000313" key="14">
    <source>
        <dbReference type="WBParaSite" id="nRc.2.0.1.t25189-RA"/>
    </source>
</evidence>
<dbReference type="PROSITE" id="PS00518">
    <property type="entry name" value="ZF_RING_1"/>
    <property type="match status" value="1"/>
</dbReference>
<feature type="zinc finger region" description="C3H1-type" evidence="9">
    <location>
        <begin position="194"/>
        <end position="231"/>
    </location>
</feature>
<keyword evidence="6 9" id="KW-0863">Zinc-finger</keyword>
<evidence type="ECO:0000259" key="12">
    <source>
        <dbReference type="PROSITE" id="PS50103"/>
    </source>
</evidence>
<keyword evidence="5" id="KW-0677">Repeat</keyword>
<evidence type="ECO:0000256" key="7">
    <source>
        <dbReference type="ARBA" id="ARBA00022786"/>
    </source>
</evidence>
<evidence type="ECO:0000256" key="10">
    <source>
        <dbReference type="SAM" id="MobiDB-lite"/>
    </source>
</evidence>
<dbReference type="FunFam" id="3.30.40.10:FF:000117">
    <property type="entry name" value="Probable E3 ubiquitin-protein ligase makorin-1"/>
    <property type="match status" value="1"/>
</dbReference>
<evidence type="ECO:0000259" key="11">
    <source>
        <dbReference type="PROSITE" id="PS50089"/>
    </source>
</evidence>
<organism evidence="13 14">
    <name type="scientific">Romanomermis culicivorax</name>
    <name type="common">Nematode worm</name>
    <dbReference type="NCBI Taxonomy" id="13658"/>
    <lineage>
        <taxon>Eukaryota</taxon>
        <taxon>Metazoa</taxon>
        <taxon>Ecdysozoa</taxon>
        <taxon>Nematoda</taxon>
        <taxon>Enoplea</taxon>
        <taxon>Dorylaimia</taxon>
        <taxon>Mermithida</taxon>
        <taxon>Mermithoidea</taxon>
        <taxon>Mermithidae</taxon>
        <taxon>Romanomermis</taxon>
    </lineage>
</organism>
<dbReference type="InterPro" id="IPR017907">
    <property type="entry name" value="Znf_RING_CS"/>
</dbReference>
<dbReference type="PROSITE" id="PS50089">
    <property type="entry name" value="ZF_RING_2"/>
    <property type="match status" value="1"/>
</dbReference>
<evidence type="ECO:0000256" key="1">
    <source>
        <dbReference type="ARBA" id="ARBA00000900"/>
    </source>
</evidence>
<dbReference type="GO" id="GO:0000209">
    <property type="term" value="P:protein polyubiquitination"/>
    <property type="evidence" value="ECO:0007669"/>
    <property type="project" value="InterPro"/>
</dbReference>